<dbReference type="InterPro" id="IPR032710">
    <property type="entry name" value="NTF2-like_dom_sf"/>
</dbReference>
<dbReference type="Proteomes" id="UP001595476">
    <property type="component" value="Unassembled WGS sequence"/>
</dbReference>
<dbReference type="Gene3D" id="3.10.450.50">
    <property type="match status" value="1"/>
</dbReference>
<evidence type="ECO:0000313" key="2">
    <source>
        <dbReference type="EMBL" id="MFC3153432.1"/>
    </source>
</evidence>
<dbReference type="InterPro" id="IPR037401">
    <property type="entry name" value="SnoaL-like"/>
</dbReference>
<comment type="caution">
    <text evidence="2">The sequence shown here is derived from an EMBL/GenBank/DDBJ whole genome shotgun (WGS) entry which is preliminary data.</text>
</comment>
<proteinExistence type="predicted"/>
<sequence length="150" mass="17785">MEQTEAETMAGKVVERFKDLFHHLNADNAQGPLIDQVYQGDMVFEDSFHRIEGLSAFKDYCESVYENLDYCCFDFHQAWINQEDAMLIWSMRYVHPRLNRGKEITIEGSSHIRFDHKVYYHRDYFDGGKLLYEHIPVLGSVIQQLKKRMV</sequence>
<organism evidence="2 3">
    <name type="scientific">Litoribrevibacter euphylliae</name>
    <dbReference type="NCBI Taxonomy" id="1834034"/>
    <lineage>
        <taxon>Bacteria</taxon>
        <taxon>Pseudomonadati</taxon>
        <taxon>Pseudomonadota</taxon>
        <taxon>Gammaproteobacteria</taxon>
        <taxon>Oceanospirillales</taxon>
        <taxon>Oceanospirillaceae</taxon>
        <taxon>Litoribrevibacter</taxon>
    </lineage>
</organism>
<dbReference type="RefSeq" id="WP_386723352.1">
    <property type="nucleotide sequence ID" value="NZ_JBHRSZ010000009.1"/>
</dbReference>
<protein>
    <submittedName>
        <fullName evidence="2">Nuclear transport factor 2 family protein</fullName>
    </submittedName>
</protein>
<accession>A0ABV7HQ53</accession>
<feature type="domain" description="SnoaL-like" evidence="1">
    <location>
        <begin position="19"/>
        <end position="115"/>
    </location>
</feature>
<dbReference type="Pfam" id="PF12680">
    <property type="entry name" value="SnoaL_2"/>
    <property type="match status" value="1"/>
</dbReference>
<evidence type="ECO:0000259" key="1">
    <source>
        <dbReference type="Pfam" id="PF12680"/>
    </source>
</evidence>
<dbReference type="EMBL" id="JBHRSZ010000009">
    <property type="protein sequence ID" value="MFC3153432.1"/>
    <property type="molecule type" value="Genomic_DNA"/>
</dbReference>
<dbReference type="SUPFAM" id="SSF54427">
    <property type="entry name" value="NTF2-like"/>
    <property type="match status" value="1"/>
</dbReference>
<gene>
    <name evidence="2" type="ORF">ACFOEK_20495</name>
</gene>
<keyword evidence="3" id="KW-1185">Reference proteome</keyword>
<reference evidence="3" key="1">
    <citation type="journal article" date="2019" name="Int. J. Syst. Evol. Microbiol.">
        <title>The Global Catalogue of Microorganisms (GCM) 10K type strain sequencing project: providing services to taxonomists for standard genome sequencing and annotation.</title>
        <authorList>
            <consortium name="The Broad Institute Genomics Platform"/>
            <consortium name="The Broad Institute Genome Sequencing Center for Infectious Disease"/>
            <person name="Wu L."/>
            <person name="Ma J."/>
        </authorList>
    </citation>
    <scope>NUCLEOTIDE SEQUENCE [LARGE SCALE GENOMIC DNA]</scope>
    <source>
        <strain evidence="3">KCTC 52438</strain>
    </source>
</reference>
<evidence type="ECO:0000313" key="3">
    <source>
        <dbReference type="Proteomes" id="UP001595476"/>
    </source>
</evidence>
<name>A0ABV7HQ53_9GAMM</name>